<proteinExistence type="inferred from homology"/>
<dbReference type="PANTHER" id="PTHR30387">
    <property type="entry name" value="MANNONATE DEHYDRATASE"/>
    <property type="match status" value="1"/>
</dbReference>
<comment type="catalytic activity">
    <reaction evidence="1">
        <text>D-mannonate = 2-dehydro-3-deoxy-D-gluconate + H2O</text>
        <dbReference type="Rhea" id="RHEA:20097"/>
        <dbReference type="ChEBI" id="CHEBI:15377"/>
        <dbReference type="ChEBI" id="CHEBI:17767"/>
        <dbReference type="ChEBI" id="CHEBI:57990"/>
        <dbReference type="EC" id="4.2.1.8"/>
    </reaction>
</comment>
<evidence type="ECO:0000256" key="8">
    <source>
        <dbReference type="ARBA" id="ARBA00023004"/>
    </source>
</evidence>
<evidence type="ECO:0000256" key="9">
    <source>
        <dbReference type="ARBA" id="ARBA00023211"/>
    </source>
</evidence>
<protein>
    <recommendedName>
        <fullName evidence="7">mannonate dehydratase</fullName>
        <ecNumber evidence="7">4.2.1.8</ecNumber>
    </recommendedName>
</protein>
<evidence type="ECO:0000256" key="4">
    <source>
        <dbReference type="ARBA" id="ARBA00002713"/>
    </source>
</evidence>
<comment type="function">
    <text evidence="4">Catalyzes the dehydration of D-mannonate.</text>
</comment>
<dbReference type="InterPro" id="IPR004628">
    <property type="entry name" value="Man_deHydtase"/>
</dbReference>
<dbReference type="EC" id="4.2.1.8" evidence="7"/>
<keyword evidence="9" id="KW-0464">Manganese</keyword>
<reference evidence="12" key="1">
    <citation type="journal article" date="2019" name="Int. J. Syst. Evol. Microbiol.">
        <title>The Global Catalogue of Microorganisms (GCM) 10K type strain sequencing project: providing services to taxonomists for standard genome sequencing and annotation.</title>
        <authorList>
            <consortium name="The Broad Institute Genomics Platform"/>
            <consortium name="The Broad Institute Genome Sequencing Center for Infectious Disease"/>
            <person name="Wu L."/>
            <person name="Ma J."/>
        </authorList>
    </citation>
    <scope>NUCLEOTIDE SEQUENCE [LARGE SCALE GENOMIC DNA]</scope>
    <source>
        <strain evidence="12">JCM 17666</strain>
    </source>
</reference>
<comment type="cofactor">
    <cofactor evidence="3">
        <name>Fe(2+)</name>
        <dbReference type="ChEBI" id="CHEBI:29033"/>
    </cofactor>
</comment>
<evidence type="ECO:0000313" key="11">
    <source>
        <dbReference type="EMBL" id="GAA4343509.1"/>
    </source>
</evidence>
<dbReference type="PANTHER" id="PTHR30387:SF2">
    <property type="entry name" value="MANNONATE DEHYDRATASE"/>
    <property type="match status" value="1"/>
</dbReference>
<comment type="caution">
    <text evidence="11">The sequence shown here is derived from an EMBL/GenBank/DDBJ whole genome shotgun (WGS) entry which is preliminary data.</text>
</comment>
<evidence type="ECO:0000256" key="3">
    <source>
        <dbReference type="ARBA" id="ARBA00001954"/>
    </source>
</evidence>
<comment type="pathway">
    <text evidence="5">Carbohydrate metabolism; pentose and glucuronate interconversion.</text>
</comment>
<evidence type="ECO:0000256" key="2">
    <source>
        <dbReference type="ARBA" id="ARBA00001936"/>
    </source>
</evidence>
<name>A0ABP8HS65_9BURK</name>
<dbReference type="InterPro" id="IPR036237">
    <property type="entry name" value="Xyl_isomerase-like_sf"/>
</dbReference>
<dbReference type="RefSeq" id="WP_345252341.1">
    <property type="nucleotide sequence ID" value="NZ_BAABFO010000039.1"/>
</dbReference>
<organism evidence="11 12">
    <name type="scientific">Pigmentiphaga soli</name>
    <dbReference type="NCBI Taxonomy" id="1007095"/>
    <lineage>
        <taxon>Bacteria</taxon>
        <taxon>Pseudomonadati</taxon>
        <taxon>Pseudomonadota</taxon>
        <taxon>Betaproteobacteria</taxon>
        <taxon>Burkholderiales</taxon>
        <taxon>Alcaligenaceae</taxon>
        <taxon>Pigmentiphaga</taxon>
    </lineage>
</organism>
<keyword evidence="8" id="KW-0408">Iron</keyword>
<dbReference type="Pfam" id="PF03786">
    <property type="entry name" value="UxuA"/>
    <property type="match status" value="2"/>
</dbReference>
<evidence type="ECO:0000256" key="7">
    <source>
        <dbReference type="ARBA" id="ARBA00012927"/>
    </source>
</evidence>
<dbReference type="SUPFAM" id="SSF51658">
    <property type="entry name" value="Xylose isomerase-like"/>
    <property type="match status" value="1"/>
</dbReference>
<keyword evidence="10" id="KW-0456">Lyase</keyword>
<dbReference type="EMBL" id="BAABFO010000039">
    <property type="protein sequence ID" value="GAA4343509.1"/>
    <property type="molecule type" value="Genomic_DNA"/>
</dbReference>
<evidence type="ECO:0000256" key="10">
    <source>
        <dbReference type="ARBA" id="ARBA00023239"/>
    </source>
</evidence>
<sequence>MKIVERLILDQSLTDDNIAYLRQLGVDQLTVAFLDMGVNDPTGRSSLSRLREGAYYELDDLVALKQWVEARGMTVAALGLPNFRRWDKVFFGLPGRDEQIEDLCRTVRNMGRAGIPILQSAWHYNAGAPIPLWRTSIEEGRGGAKITRFESALVQGVPPSRYGTLAEEDAWDNFLYFLRAIVPVAEESGVTLTIHPSDPQVPAIAGVARIVRSAEAYDRMLAAVPSPALAMTFCLGCFAQMMEPEAVYRAIDHFGRQGRIGYVHFRGVQGTPEKFDEVFPDEGKLDMIRTMRALRAAGYAGLVQPDHAPHVTGDTDYGHASHAFQIGYLRGVLQAAQTDGDAGRAPGM</sequence>
<evidence type="ECO:0000313" key="12">
    <source>
        <dbReference type="Proteomes" id="UP001501671"/>
    </source>
</evidence>
<gene>
    <name evidence="11" type="primary">uxuA</name>
    <name evidence="11" type="ORF">GCM10023144_46540</name>
</gene>
<comment type="similarity">
    <text evidence="6">Belongs to the mannonate dehydratase family.</text>
</comment>
<comment type="cofactor">
    <cofactor evidence="2">
        <name>Mn(2+)</name>
        <dbReference type="ChEBI" id="CHEBI:29035"/>
    </cofactor>
</comment>
<evidence type="ECO:0000256" key="1">
    <source>
        <dbReference type="ARBA" id="ARBA00001794"/>
    </source>
</evidence>
<keyword evidence="12" id="KW-1185">Reference proteome</keyword>
<evidence type="ECO:0000256" key="6">
    <source>
        <dbReference type="ARBA" id="ARBA00007389"/>
    </source>
</evidence>
<accession>A0ABP8HS65</accession>
<dbReference type="Gene3D" id="3.20.20.150">
    <property type="entry name" value="Divalent-metal-dependent TIM barrel enzymes"/>
    <property type="match status" value="1"/>
</dbReference>
<evidence type="ECO:0000256" key="5">
    <source>
        <dbReference type="ARBA" id="ARBA00004892"/>
    </source>
</evidence>
<dbReference type="Proteomes" id="UP001501671">
    <property type="component" value="Unassembled WGS sequence"/>
</dbReference>